<evidence type="ECO:0000259" key="6">
    <source>
        <dbReference type="Pfam" id="PF00294"/>
    </source>
</evidence>
<keyword evidence="8" id="KW-1185">Reference proteome</keyword>
<evidence type="ECO:0000313" key="8">
    <source>
        <dbReference type="Proteomes" id="UP000307000"/>
    </source>
</evidence>
<dbReference type="InterPro" id="IPR011611">
    <property type="entry name" value="PfkB_dom"/>
</dbReference>
<feature type="domain" description="Carbohydrate kinase PfkB" evidence="6">
    <location>
        <begin position="14"/>
        <end position="290"/>
    </location>
</feature>
<dbReference type="PROSITE" id="PS00583">
    <property type="entry name" value="PFKB_KINASES_1"/>
    <property type="match status" value="1"/>
</dbReference>
<evidence type="ECO:0000256" key="2">
    <source>
        <dbReference type="ARBA" id="ARBA00022679"/>
    </source>
</evidence>
<evidence type="ECO:0000256" key="4">
    <source>
        <dbReference type="ARBA" id="ARBA00022777"/>
    </source>
</evidence>
<dbReference type="InterPro" id="IPR050306">
    <property type="entry name" value="PfkB_Carbo_kinase"/>
</dbReference>
<dbReference type="CDD" id="cd01167">
    <property type="entry name" value="bac_FRK"/>
    <property type="match status" value="1"/>
</dbReference>
<dbReference type="InterPro" id="IPR029056">
    <property type="entry name" value="Ribokinase-like"/>
</dbReference>
<dbReference type="Pfam" id="PF00294">
    <property type="entry name" value="PfkB"/>
    <property type="match status" value="1"/>
</dbReference>
<keyword evidence="3" id="KW-0547">Nucleotide-binding</keyword>
<name>A0A5B7WRG4_9MICC</name>
<comment type="similarity">
    <text evidence="1">Belongs to the carbohydrate kinase PfkB family.</text>
</comment>
<dbReference type="PANTHER" id="PTHR43085:SF1">
    <property type="entry name" value="PSEUDOURIDINE KINASE-RELATED"/>
    <property type="match status" value="1"/>
</dbReference>
<gene>
    <name evidence="7" type="ORF">GcLGCM259_0719</name>
</gene>
<dbReference type="KEGG" id="gcr:GcLGCM259_0719"/>
<sequence>MARISVIGESLVDVVGRRAYPGGSPLNVAVGLARLGHQVSFHTEFGLDEHGALIAGHLRAAGVMLADGTQRLVATNQAQVKLDAQGRASYRFNINWNLPDDVVPPRTDLLHAGSIAAWLEPGASKVREAFAQSPAHQLRSYDPNIRPELAHDAAAVREAVGFMMGRSHVVKLSESDASWLYPQLGPAAVLERVLELGPRLVVLTRGALGCQARTATDSFVLPAPATEVVDTVGAGAAFMSGLLDAILTSDLPASLTGGPAGPAAPPVRTALQAGLASAALTVARSGANPPTGEQLHRALQRGN</sequence>
<evidence type="ECO:0000256" key="5">
    <source>
        <dbReference type="ARBA" id="ARBA00022840"/>
    </source>
</evidence>
<dbReference type="Proteomes" id="UP000307000">
    <property type="component" value="Chromosome"/>
</dbReference>
<evidence type="ECO:0000256" key="1">
    <source>
        <dbReference type="ARBA" id="ARBA00010688"/>
    </source>
</evidence>
<dbReference type="Gene3D" id="3.40.1190.20">
    <property type="match status" value="1"/>
</dbReference>
<keyword evidence="2" id="KW-0808">Transferase</keyword>
<reference evidence="7 8" key="1">
    <citation type="submission" date="2018-12" db="EMBL/GenBank/DDBJ databases">
        <title>Complete Genome Sequence of Glutamicibacter creatinolyticus strain LGCM259,isolated from an abscess of a 12-year-old mare in Italy.</title>
        <authorList>
            <person name="Santos R.G."/>
            <person name="Silva A.L."/>
            <person name="Seyffert N."/>
            <person name="Castro T.L.P."/>
            <person name="Attili A.R."/>
            <person name="Rifici C."/>
            <person name="Mazzullo G."/>
            <person name="Brenig B."/>
            <person name="Venanzi F."/>
            <person name="Azevedo V."/>
        </authorList>
    </citation>
    <scope>NUCLEOTIDE SEQUENCE [LARGE SCALE GENOMIC DNA]</scope>
    <source>
        <strain evidence="7 8">LGCM 259</strain>
    </source>
</reference>
<evidence type="ECO:0000256" key="3">
    <source>
        <dbReference type="ARBA" id="ARBA00022741"/>
    </source>
</evidence>
<dbReference type="InterPro" id="IPR002173">
    <property type="entry name" value="Carboh/pur_kinase_PfkB_CS"/>
</dbReference>
<accession>A0A5B7WRG4</accession>
<keyword evidence="4 7" id="KW-0418">Kinase</keyword>
<dbReference type="EMBL" id="CP034412">
    <property type="protein sequence ID" value="QCY46479.1"/>
    <property type="molecule type" value="Genomic_DNA"/>
</dbReference>
<proteinExistence type="inferred from homology"/>
<protein>
    <submittedName>
        <fullName evidence="7">2-dehydro-3-deoxygluconokinase</fullName>
    </submittedName>
</protein>
<dbReference type="RefSeq" id="WP_138925807.1">
    <property type="nucleotide sequence ID" value="NZ_CP034412.1"/>
</dbReference>
<dbReference type="GO" id="GO:0016301">
    <property type="term" value="F:kinase activity"/>
    <property type="evidence" value="ECO:0007669"/>
    <property type="project" value="UniProtKB-KW"/>
</dbReference>
<dbReference type="SUPFAM" id="SSF53613">
    <property type="entry name" value="Ribokinase-like"/>
    <property type="match status" value="1"/>
</dbReference>
<evidence type="ECO:0000313" key="7">
    <source>
        <dbReference type="EMBL" id="QCY46479.1"/>
    </source>
</evidence>
<dbReference type="AlphaFoldDB" id="A0A5B7WRG4"/>
<dbReference type="PANTHER" id="PTHR43085">
    <property type="entry name" value="HEXOKINASE FAMILY MEMBER"/>
    <property type="match status" value="1"/>
</dbReference>
<organism evidence="7 8">
    <name type="scientific">Glutamicibacter creatinolyticus</name>
    <dbReference type="NCBI Taxonomy" id="162496"/>
    <lineage>
        <taxon>Bacteria</taxon>
        <taxon>Bacillati</taxon>
        <taxon>Actinomycetota</taxon>
        <taxon>Actinomycetes</taxon>
        <taxon>Micrococcales</taxon>
        <taxon>Micrococcaceae</taxon>
        <taxon>Glutamicibacter</taxon>
    </lineage>
</organism>
<keyword evidence="5" id="KW-0067">ATP-binding</keyword>
<dbReference type="GO" id="GO:0005524">
    <property type="term" value="F:ATP binding"/>
    <property type="evidence" value="ECO:0007669"/>
    <property type="project" value="UniProtKB-KW"/>
</dbReference>